<dbReference type="EMBL" id="CP020771">
    <property type="protein sequence ID" value="ARI80661.1"/>
    <property type="molecule type" value="Genomic_DNA"/>
</dbReference>
<dbReference type="AlphaFoldDB" id="A0AB33BVJ1"/>
<organism evidence="1 2">
    <name type="scientific">Microcystis aeruginosa PCC 7806SL</name>
    <dbReference type="NCBI Taxonomy" id="1903187"/>
    <lineage>
        <taxon>Bacteria</taxon>
        <taxon>Bacillati</taxon>
        <taxon>Cyanobacteriota</taxon>
        <taxon>Cyanophyceae</taxon>
        <taxon>Oscillatoriophycideae</taxon>
        <taxon>Chroococcales</taxon>
        <taxon>Microcystaceae</taxon>
        <taxon>Microcystis</taxon>
    </lineage>
</organism>
<keyword evidence="2" id="KW-1185">Reference proteome</keyword>
<evidence type="ECO:0000313" key="1">
    <source>
        <dbReference type="EMBL" id="ARI80661.1"/>
    </source>
</evidence>
<protein>
    <recommendedName>
        <fullName evidence="3">ACP S-malonyltransferase</fullName>
    </recommendedName>
</protein>
<sequence>MESSDRVVWCYAQEQEMMILTANRNMKGDDSLEQVMREENTEKSFPVLTIGNLDRLSEAEYRERCAERLIEIAVDLDNYKGVGRLFIP</sequence>
<gene>
    <name evidence="1" type="ORF">BH695_1380</name>
</gene>
<evidence type="ECO:0000313" key="2">
    <source>
        <dbReference type="Proteomes" id="UP000192439"/>
    </source>
</evidence>
<name>A0AB33BVJ1_MICA7</name>
<dbReference type="Proteomes" id="UP000192439">
    <property type="component" value="Chromosome"/>
</dbReference>
<accession>A0AB33BVJ1</accession>
<evidence type="ECO:0008006" key="3">
    <source>
        <dbReference type="Google" id="ProtNLM"/>
    </source>
</evidence>
<reference evidence="1 2" key="1">
    <citation type="journal article" date="2018" name="Harmful Algae">
        <title>The highly heterogeneous methylated genomes and diverse restriction-modification systems of bloom-forming Microcystis.</title>
        <authorList>
            <person name="Zhao L."/>
            <person name="Song Y."/>
            <person name="Li L."/>
            <person name="Gan N."/>
            <person name="Brand J.J."/>
            <person name="Song L."/>
        </authorList>
    </citation>
    <scope>NUCLEOTIDE SEQUENCE [LARGE SCALE GENOMIC DNA]</scope>
    <source>
        <strain evidence="1 2">PCC 7806SL</strain>
    </source>
</reference>
<proteinExistence type="predicted"/>